<sequence length="233" mass="26496">MLTGTRAYELIESYPLTSKTIRRSFLRYGAFWVVFGVTSSPLPVGSDLIPSLKCTCELKLLQKSFTCILCQQLRHFSGYECRAGSIYTTSNCHYGGRQNRTAYVTFCPEQELSLQNVEPISPVLGLKWIEDRRSSVNFEELLTILCDVEASINSRPLTYYVSDDSDELIPLTPSLCLQDIKQVGVPSLDSVDTNNRNVRVNHCNTLRSELRSRFRKEYFKPTCAEGQSHMPRT</sequence>
<evidence type="ECO:0000313" key="2">
    <source>
        <dbReference type="Proteomes" id="UP001054945"/>
    </source>
</evidence>
<dbReference type="AlphaFoldDB" id="A0AAV4WD36"/>
<reference evidence="1 2" key="1">
    <citation type="submission" date="2021-06" db="EMBL/GenBank/DDBJ databases">
        <title>Caerostris extrusa draft genome.</title>
        <authorList>
            <person name="Kono N."/>
            <person name="Arakawa K."/>
        </authorList>
    </citation>
    <scope>NUCLEOTIDE SEQUENCE [LARGE SCALE GENOMIC DNA]</scope>
</reference>
<comment type="caution">
    <text evidence="1">The sequence shown here is derived from an EMBL/GenBank/DDBJ whole genome shotgun (WGS) entry which is preliminary data.</text>
</comment>
<proteinExistence type="predicted"/>
<gene>
    <name evidence="1" type="primary">AVEN_50198_1</name>
    <name evidence="1" type="ORF">CEXT_311161</name>
</gene>
<dbReference type="Proteomes" id="UP001054945">
    <property type="component" value="Unassembled WGS sequence"/>
</dbReference>
<dbReference type="EMBL" id="BPLR01015972">
    <property type="protein sequence ID" value="GIY80139.1"/>
    <property type="molecule type" value="Genomic_DNA"/>
</dbReference>
<keyword evidence="2" id="KW-1185">Reference proteome</keyword>
<organism evidence="1 2">
    <name type="scientific">Caerostris extrusa</name>
    <name type="common">Bark spider</name>
    <name type="synonym">Caerostris bankana</name>
    <dbReference type="NCBI Taxonomy" id="172846"/>
    <lineage>
        <taxon>Eukaryota</taxon>
        <taxon>Metazoa</taxon>
        <taxon>Ecdysozoa</taxon>
        <taxon>Arthropoda</taxon>
        <taxon>Chelicerata</taxon>
        <taxon>Arachnida</taxon>
        <taxon>Araneae</taxon>
        <taxon>Araneomorphae</taxon>
        <taxon>Entelegynae</taxon>
        <taxon>Araneoidea</taxon>
        <taxon>Araneidae</taxon>
        <taxon>Caerostris</taxon>
    </lineage>
</organism>
<accession>A0AAV4WD36</accession>
<protein>
    <submittedName>
        <fullName evidence="1">Integrase catalytic domain-containing protein</fullName>
    </submittedName>
</protein>
<evidence type="ECO:0000313" key="1">
    <source>
        <dbReference type="EMBL" id="GIY80139.1"/>
    </source>
</evidence>
<name>A0AAV4WD36_CAEEX</name>